<sequence>MSFPSKATSVLIFYYMYNKRISHPTIYPQWLNWRRKNCFTFSPFRSPDNGVMSSLLCAHAGPKDNGKAAEKNGRSRKRPTLMRSGPGRMPFLFQLLNRDVFSLARAH</sequence>
<comment type="caution">
    <text evidence="2">The sequence shown here is derived from an EMBL/GenBank/DDBJ whole genome shotgun (WGS) entry which is preliminary data.</text>
</comment>
<protein>
    <submittedName>
        <fullName evidence="2">Uncharacterized protein</fullName>
    </submittedName>
</protein>
<gene>
    <name evidence="2" type="ORF">CEXT_532871</name>
</gene>
<feature type="compositionally biased region" description="Basic and acidic residues" evidence="1">
    <location>
        <begin position="62"/>
        <end position="73"/>
    </location>
</feature>
<dbReference type="EMBL" id="BPLR01000253">
    <property type="protein sequence ID" value="GIY93265.1"/>
    <property type="molecule type" value="Genomic_DNA"/>
</dbReference>
<dbReference type="Proteomes" id="UP001054945">
    <property type="component" value="Unassembled WGS sequence"/>
</dbReference>
<dbReference type="AlphaFoldDB" id="A0AAV4XE12"/>
<feature type="region of interest" description="Disordered" evidence="1">
    <location>
        <begin position="62"/>
        <end position="85"/>
    </location>
</feature>
<accession>A0AAV4XE12</accession>
<reference evidence="2 3" key="1">
    <citation type="submission" date="2021-06" db="EMBL/GenBank/DDBJ databases">
        <title>Caerostris extrusa draft genome.</title>
        <authorList>
            <person name="Kono N."/>
            <person name="Arakawa K."/>
        </authorList>
    </citation>
    <scope>NUCLEOTIDE SEQUENCE [LARGE SCALE GENOMIC DNA]</scope>
</reference>
<keyword evidence="3" id="KW-1185">Reference proteome</keyword>
<proteinExistence type="predicted"/>
<organism evidence="2 3">
    <name type="scientific">Caerostris extrusa</name>
    <name type="common">Bark spider</name>
    <name type="synonym">Caerostris bankana</name>
    <dbReference type="NCBI Taxonomy" id="172846"/>
    <lineage>
        <taxon>Eukaryota</taxon>
        <taxon>Metazoa</taxon>
        <taxon>Ecdysozoa</taxon>
        <taxon>Arthropoda</taxon>
        <taxon>Chelicerata</taxon>
        <taxon>Arachnida</taxon>
        <taxon>Araneae</taxon>
        <taxon>Araneomorphae</taxon>
        <taxon>Entelegynae</taxon>
        <taxon>Araneoidea</taxon>
        <taxon>Araneidae</taxon>
        <taxon>Caerostris</taxon>
    </lineage>
</organism>
<evidence type="ECO:0000313" key="3">
    <source>
        <dbReference type="Proteomes" id="UP001054945"/>
    </source>
</evidence>
<evidence type="ECO:0000256" key="1">
    <source>
        <dbReference type="SAM" id="MobiDB-lite"/>
    </source>
</evidence>
<name>A0AAV4XE12_CAEEX</name>
<evidence type="ECO:0000313" key="2">
    <source>
        <dbReference type="EMBL" id="GIY93265.1"/>
    </source>
</evidence>